<accession>A0AAD5C8M8</accession>
<dbReference type="EMBL" id="JAMZMK010009108">
    <property type="protein sequence ID" value="KAI7737137.1"/>
    <property type="molecule type" value="Genomic_DNA"/>
</dbReference>
<keyword evidence="1" id="KW-1133">Transmembrane helix</keyword>
<keyword evidence="1" id="KW-0472">Membrane</keyword>
<feature type="non-terminal residue" evidence="2">
    <location>
        <position position="1"/>
    </location>
</feature>
<keyword evidence="3" id="KW-1185">Reference proteome</keyword>
<organism evidence="2 3">
    <name type="scientific">Ambrosia artemisiifolia</name>
    <name type="common">Common ragweed</name>
    <dbReference type="NCBI Taxonomy" id="4212"/>
    <lineage>
        <taxon>Eukaryota</taxon>
        <taxon>Viridiplantae</taxon>
        <taxon>Streptophyta</taxon>
        <taxon>Embryophyta</taxon>
        <taxon>Tracheophyta</taxon>
        <taxon>Spermatophyta</taxon>
        <taxon>Magnoliopsida</taxon>
        <taxon>eudicotyledons</taxon>
        <taxon>Gunneridae</taxon>
        <taxon>Pentapetalae</taxon>
        <taxon>asterids</taxon>
        <taxon>campanulids</taxon>
        <taxon>Asterales</taxon>
        <taxon>Asteraceae</taxon>
        <taxon>Asteroideae</taxon>
        <taxon>Heliantheae alliance</taxon>
        <taxon>Heliantheae</taxon>
        <taxon>Ambrosia</taxon>
    </lineage>
</organism>
<dbReference type="Proteomes" id="UP001206925">
    <property type="component" value="Unassembled WGS sequence"/>
</dbReference>
<comment type="caution">
    <text evidence="2">The sequence shown here is derived from an EMBL/GenBank/DDBJ whole genome shotgun (WGS) entry which is preliminary data.</text>
</comment>
<sequence>MGIAYTHMHQRKKGGFHEDDRSYYYMRFAFALALYSGSIIATKRTWWDTLS</sequence>
<evidence type="ECO:0000313" key="3">
    <source>
        <dbReference type="Proteomes" id="UP001206925"/>
    </source>
</evidence>
<reference evidence="2" key="1">
    <citation type="submission" date="2022-06" db="EMBL/GenBank/DDBJ databases">
        <title>Uncovering the hologenomic basis of an extraordinary plant invasion.</title>
        <authorList>
            <person name="Bieker V.C."/>
            <person name="Martin M.D."/>
            <person name="Gilbert T."/>
            <person name="Hodgins K."/>
            <person name="Battlay P."/>
            <person name="Petersen B."/>
            <person name="Wilson J."/>
        </authorList>
    </citation>
    <scope>NUCLEOTIDE SEQUENCE</scope>
    <source>
        <strain evidence="2">AA19_3_7</strain>
        <tissue evidence="2">Leaf</tissue>
    </source>
</reference>
<evidence type="ECO:0000256" key="1">
    <source>
        <dbReference type="SAM" id="Phobius"/>
    </source>
</evidence>
<protein>
    <submittedName>
        <fullName evidence="2">Uncharacterized protein</fullName>
    </submittedName>
</protein>
<proteinExistence type="predicted"/>
<feature type="transmembrane region" description="Helical" evidence="1">
    <location>
        <begin position="24"/>
        <end position="42"/>
    </location>
</feature>
<gene>
    <name evidence="2" type="ORF">M8C21_014115</name>
</gene>
<dbReference type="AlphaFoldDB" id="A0AAD5C8M8"/>
<evidence type="ECO:0000313" key="2">
    <source>
        <dbReference type="EMBL" id="KAI7737137.1"/>
    </source>
</evidence>
<keyword evidence="1" id="KW-0812">Transmembrane</keyword>
<name>A0AAD5C8M8_AMBAR</name>